<dbReference type="Proteomes" id="UP000284824">
    <property type="component" value="Unassembled WGS sequence"/>
</dbReference>
<gene>
    <name evidence="2" type="ORF">EDD27_1372</name>
</gene>
<keyword evidence="1" id="KW-0732">Signal</keyword>
<protein>
    <recommendedName>
        <fullName evidence="4">Lipoprotein</fullName>
    </recommendedName>
</protein>
<evidence type="ECO:0000256" key="1">
    <source>
        <dbReference type="SAM" id="SignalP"/>
    </source>
</evidence>
<feature type="chain" id="PRO_5019320442" description="Lipoprotein" evidence="1">
    <location>
        <begin position="30"/>
        <end position="258"/>
    </location>
</feature>
<evidence type="ECO:0008006" key="4">
    <source>
        <dbReference type="Google" id="ProtNLM"/>
    </source>
</evidence>
<reference evidence="2 3" key="1">
    <citation type="submission" date="2019-01" db="EMBL/GenBank/DDBJ databases">
        <title>Sequencing the genomes of 1000 actinobacteria strains.</title>
        <authorList>
            <person name="Klenk H.-P."/>
        </authorList>
    </citation>
    <scope>NUCLEOTIDE SEQUENCE [LARGE SCALE GENOMIC DNA]</scope>
    <source>
        <strain evidence="2 3">DSM 43925</strain>
    </source>
</reference>
<dbReference type="AlphaFoldDB" id="A0A438LZT0"/>
<evidence type="ECO:0000313" key="3">
    <source>
        <dbReference type="Proteomes" id="UP000284824"/>
    </source>
</evidence>
<feature type="signal peptide" evidence="1">
    <location>
        <begin position="1"/>
        <end position="29"/>
    </location>
</feature>
<organism evidence="2 3">
    <name type="scientific">Nonomuraea polychroma</name>
    <dbReference type="NCBI Taxonomy" id="46176"/>
    <lineage>
        <taxon>Bacteria</taxon>
        <taxon>Bacillati</taxon>
        <taxon>Actinomycetota</taxon>
        <taxon>Actinomycetes</taxon>
        <taxon>Streptosporangiales</taxon>
        <taxon>Streptosporangiaceae</taxon>
        <taxon>Nonomuraea</taxon>
    </lineage>
</organism>
<evidence type="ECO:0000313" key="2">
    <source>
        <dbReference type="EMBL" id="RVX39040.1"/>
    </source>
</evidence>
<name>A0A438LZT0_9ACTN</name>
<accession>A0A438LZT0</accession>
<proteinExistence type="predicted"/>
<dbReference type="EMBL" id="SAUN01000001">
    <property type="protein sequence ID" value="RVX39040.1"/>
    <property type="molecule type" value="Genomic_DNA"/>
</dbReference>
<keyword evidence="3" id="KW-1185">Reference proteome</keyword>
<sequence>MRVTRDVEGYVRRPTLLVLASLLTLTACATDPAVQDARDHVDRVADQLTGYDPWIPEDVGYYLTREEEYVTVLDVSGDGHGDPGRVRIKVRGKDRTPRPPIGLSDTPSPAAAVFLCFDLKVIQPPRAVHSRVRKKDRRVNVTEIGCPESVPPRSFRPPARLPAETHSWLKKHLPTTLDLDAARRAVRGLDLDPRIRQDIAEHDGKIGIALREPDGNCLFARVWPATVQVWSPWRPWAPPVLPAERACSAAQAASGYSY</sequence>
<dbReference type="PROSITE" id="PS51257">
    <property type="entry name" value="PROKAR_LIPOPROTEIN"/>
    <property type="match status" value="1"/>
</dbReference>
<comment type="caution">
    <text evidence="2">The sequence shown here is derived from an EMBL/GenBank/DDBJ whole genome shotgun (WGS) entry which is preliminary data.</text>
</comment>